<reference evidence="2 3" key="1">
    <citation type="submission" date="2019-03" db="EMBL/GenBank/DDBJ databases">
        <title>Genomic Encyclopedia of Type Strains, Phase IV (KMG-IV): sequencing the most valuable type-strain genomes for metagenomic binning, comparative biology and taxonomic classification.</title>
        <authorList>
            <person name="Goeker M."/>
        </authorList>
    </citation>
    <scope>NUCLEOTIDE SEQUENCE [LARGE SCALE GENOMIC DNA]</scope>
    <source>
        <strain evidence="2 3">DSM 11901</strain>
    </source>
</reference>
<evidence type="ECO:0000313" key="2">
    <source>
        <dbReference type="EMBL" id="TDP78172.1"/>
    </source>
</evidence>
<feature type="signal peptide" evidence="1">
    <location>
        <begin position="1"/>
        <end position="23"/>
    </location>
</feature>
<dbReference type="EMBL" id="SNXW01000027">
    <property type="protein sequence ID" value="TDP78172.1"/>
    <property type="molecule type" value="Genomic_DNA"/>
</dbReference>
<comment type="caution">
    <text evidence="2">The sequence shown here is derived from an EMBL/GenBank/DDBJ whole genome shotgun (WGS) entry which is preliminary data.</text>
</comment>
<keyword evidence="3" id="KW-1185">Reference proteome</keyword>
<sequence length="336" mass="36882">MRGALVRWLFALGVLLGANSAQAGLDAALCQGKFMNPITDVCWECIFPISIGAAQIAIGGQDDIENPPSPICLCQLVPPIPGLSIGFWEPVKTLEVVRAPYCLVSLGGISVDAGIPAVAHGRESRFRDEANGGPGWSVYQVHYFDTPLLYVLDVGFDSMCQAKGSIDLAYMTELDPIWEDDEMASILNPEAILFANPVMMLTCVADCAKANVNFGIKEMFWCAGCNGMMYPLNGHIQYQVSGTQGSSLLMQRFMLKMHRQGLAKRYHGSQALCGPVVDPIMDKRAYKTHMTYPIPYTSGCQPLGRTTAIWGSGREYPFKGEDFAYLMFRKRNCCAF</sequence>
<dbReference type="OrthoDB" id="9788211at2"/>
<organism evidence="2 3">
    <name type="scientific">Aquabacterium commune</name>
    <dbReference type="NCBI Taxonomy" id="70586"/>
    <lineage>
        <taxon>Bacteria</taxon>
        <taxon>Pseudomonadati</taxon>
        <taxon>Pseudomonadota</taxon>
        <taxon>Betaproteobacteria</taxon>
        <taxon>Burkholderiales</taxon>
        <taxon>Aquabacterium</taxon>
    </lineage>
</organism>
<dbReference type="AlphaFoldDB" id="A0A4R6QY35"/>
<protein>
    <submittedName>
        <fullName evidence="2">Conjugal transfer pilus assembly protein TraU</fullName>
    </submittedName>
</protein>
<dbReference type="RefSeq" id="WP_133611406.1">
    <property type="nucleotide sequence ID" value="NZ_SNXW01000027.1"/>
</dbReference>
<gene>
    <name evidence="2" type="ORF">EV672_1275</name>
</gene>
<evidence type="ECO:0000313" key="3">
    <source>
        <dbReference type="Proteomes" id="UP000294593"/>
    </source>
</evidence>
<dbReference type="Proteomes" id="UP000294593">
    <property type="component" value="Unassembled WGS sequence"/>
</dbReference>
<keyword evidence="1" id="KW-0732">Signal</keyword>
<dbReference type="InterPro" id="IPR009649">
    <property type="entry name" value="TraU"/>
</dbReference>
<name>A0A4R6QY35_9BURK</name>
<dbReference type="NCBIfam" id="NF010297">
    <property type="entry name" value="PRK13737.1"/>
    <property type="match status" value="1"/>
</dbReference>
<dbReference type="Pfam" id="PF06834">
    <property type="entry name" value="TraU"/>
    <property type="match status" value="1"/>
</dbReference>
<evidence type="ECO:0000256" key="1">
    <source>
        <dbReference type="SAM" id="SignalP"/>
    </source>
</evidence>
<feature type="chain" id="PRO_5020831345" evidence="1">
    <location>
        <begin position="24"/>
        <end position="336"/>
    </location>
</feature>
<proteinExistence type="predicted"/>
<accession>A0A4R6QY35</accession>